<organism evidence="10 11">
    <name type="scientific">Calditerrivibrio nitroreducens</name>
    <dbReference type="NCBI Taxonomy" id="477976"/>
    <lineage>
        <taxon>Bacteria</taxon>
        <taxon>Pseudomonadati</taxon>
        <taxon>Deferribacterota</taxon>
        <taxon>Deferribacteres</taxon>
        <taxon>Deferribacterales</taxon>
        <taxon>Calditerrivibrionaceae</taxon>
    </lineage>
</organism>
<protein>
    <submittedName>
        <fullName evidence="10">DNA-binding response regulator</fullName>
    </submittedName>
</protein>
<keyword evidence="3" id="KW-0805">Transcription regulation</keyword>
<dbReference type="Gene3D" id="3.40.50.2300">
    <property type="match status" value="1"/>
</dbReference>
<dbReference type="GO" id="GO:0005829">
    <property type="term" value="C:cytosol"/>
    <property type="evidence" value="ECO:0007669"/>
    <property type="project" value="TreeGrafter"/>
</dbReference>
<dbReference type="Gene3D" id="1.10.10.10">
    <property type="entry name" value="Winged helix-like DNA-binding domain superfamily/Winged helix DNA-binding domain"/>
    <property type="match status" value="1"/>
</dbReference>
<sequence length="211" mass="24861">MRVLIIEDDILLAESLKEYLEVNNFEAEVLSYPEEIYSVEHFDIILLDLMLKDKKGEYILKEIRKKRLDLPIIVITAKNDMESKEICFEYGADDYIVKPFDPKELLLRIKALTKRIYCCENLRIDNVLIDFSGKKLYVDDLEVHLSRIEWELLCLLAQNRSKLVTMDKILSYIWGDKVVGTESIRTYIKNLRKALPDNFIVTYKGRGYKLK</sequence>
<proteinExistence type="predicted"/>
<dbReference type="Gene3D" id="6.10.250.690">
    <property type="match status" value="1"/>
</dbReference>
<dbReference type="PROSITE" id="PS50110">
    <property type="entry name" value="RESPONSE_REGULATORY"/>
    <property type="match status" value="1"/>
</dbReference>
<comment type="caution">
    <text evidence="10">The sequence shown here is derived from an EMBL/GenBank/DDBJ whole genome shotgun (WGS) entry which is preliminary data.</text>
</comment>
<dbReference type="CDD" id="cd00383">
    <property type="entry name" value="trans_reg_C"/>
    <property type="match status" value="1"/>
</dbReference>
<evidence type="ECO:0000256" key="6">
    <source>
        <dbReference type="PROSITE-ProRule" id="PRU00169"/>
    </source>
</evidence>
<gene>
    <name evidence="10" type="ORF">C0187_00040</name>
</gene>
<dbReference type="GO" id="GO:0032993">
    <property type="term" value="C:protein-DNA complex"/>
    <property type="evidence" value="ECO:0007669"/>
    <property type="project" value="TreeGrafter"/>
</dbReference>
<keyword evidence="2" id="KW-0902">Two-component regulatory system</keyword>
<evidence type="ECO:0000256" key="1">
    <source>
        <dbReference type="ARBA" id="ARBA00022553"/>
    </source>
</evidence>
<dbReference type="InterPro" id="IPR001867">
    <property type="entry name" value="OmpR/PhoB-type_DNA-bd"/>
</dbReference>
<dbReference type="InterPro" id="IPR016032">
    <property type="entry name" value="Sig_transdc_resp-reg_C-effctor"/>
</dbReference>
<dbReference type="InterPro" id="IPR039420">
    <property type="entry name" value="WalR-like"/>
</dbReference>
<dbReference type="InterPro" id="IPR011006">
    <property type="entry name" value="CheY-like_superfamily"/>
</dbReference>
<feature type="domain" description="OmpR/PhoB-type" evidence="9">
    <location>
        <begin position="119"/>
        <end position="211"/>
    </location>
</feature>
<evidence type="ECO:0000256" key="7">
    <source>
        <dbReference type="PROSITE-ProRule" id="PRU01091"/>
    </source>
</evidence>
<dbReference type="InterPro" id="IPR001789">
    <property type="entry name" value="Sig_transdc_resp-reg_receiver"/>
</dbReference>
<evidence type="ECO:0000259" key="8">
    <source>
        <dbReference type="PROSITE" id="PS50110"/>
    </source>
</evidence>
<reference evidence="10 11" key="1">
    <citation type="submission" date="2018-01" db="EMBL/GenBank/DDBJ databases">
        <title>Metagenomic assembled genomes from two thermal pools in the Uzon Caldera, Kamchatka, Russia.</title>
        <authorList>
            <person name="Wilkins L."/>
            <person name="Ettinger C."/>
        </authorList>
    </citation>
    <scope>NUCLEOTIDE SEQUENCE [LARGE SCALE GENOMIC DNA]</scope>
    <source>
        <strain evidence="10">ZAV-05</strain>
    </source>
</reference>
<dbReference type="EMBL" id="PNIN01000001">
    <property type="protein sequence ID" value="PMP73089.1"/>
    <property type="molecule type" value="Genomic_DNA"/>
</dbReference>
<dbReference type="Proteomes" id="UP000242881">
    <property type="component" value="Unassembled WGS sequence"/>
</dbReference>
<dbReference type="SUPFAM" id="SSF46894">
    <property type="entry name" value="C-terminal effector domain of the bipartite response regulators"/>
    <property type="match status" value="1"/>
</dbReference>
<name>A0A2J6WRR5_9BACT</name>
<dbReference type="SMART" id="SM00448">
    <property type="entry name" value="REC"/>
    <property type="match status" value="1"/>
</dbReference>
<dbReference type="GO" id="GO:0006355">
    <property type="term" value="P:regulation of DNA-templated transcription"/>
    <property type="evidence" value="ECO:0007669"/>
    <property type="project" value="InterPro"/>
</dbReference>
<keyword evidence="1 6" id="KW-0597">Phosphoprotein</keyword>
<dbReference type="SUPFAM" id="SSF52172">
    <property type="entry name" value="CheY-like"/>
    <property type="match status" value="1"/>
</dbReference>
<feature type="domain" description="Response regulatory" evidence="8">
    <location>
        <begin position="2"/>
        <end position="113"/>
    </location>
</feature>
<evidence type="ECO:0000259" key="9">
    <source>
        <dbReference type="PROSITE" id="PS51755"/>
    </source>
</evidence>
<dbReference type="AlphaFoldDB" id="A0A2J6WRR5"/>
<keyword evidence="5" id="KW-0804">Transcription</keyword>
<accession>A0A2J6WRR5</accession>
<keyword evidence="4 7" id="KW-0238">DNA-binding</keyword>
<dbReference type="GO" id="GO:0000156">
    <property type="term" value="F:phosphorelay response regulator activity"/>
    <property type="evidence" value="ECO:0007669"/>
    <property type="project" value="TreeGrafter"/>
</dbReference>
<feature type="modified residue" description="4-aspartylphosphate" evidence="6">
    <location>
        <position position="48"/>
    </location>
</feature>
<dbReference type="Pfam" id="PF00486">
    <property type="entry name" value="Trans_reg_C"/>
    <property type="match status" value="1"/>
</dbReference>
<dbReference type="PANTHER" id="PTHR48111:SF22">
    <property type="entry name" value="REGULATOR OF RPOS"/>
    <property type="match status" value="1"/>
</dbReference>
<evidence type="ECO:0000256" key="3">
    <source>
        <dbReference type="ARBA" id="ARBA00023015"/>
    </source>
</evidence>
<dbReference type="GO" id="GO:0000976">
    <property type="term" value="F:transcription cis-regulatory region binding"/>
    <property type="evidence" value="ECO:0007669"/>
    <property type="project" value="TreeGrafter"/>
</dbReference>
<evidence type="ECO:0000256" key="2">
    <source>
        <dbReference type="ARBA" id="ARBA00023012"/>
    </source>
</evidence>
<evidence type="ECO:0000313" key="10">
    <source>
        <dbReference type="EMBL" id="PMP73089.1"/>
    </source>
</evidence>
<feature type="DNA-binding region" description="OmpR/PhoB-type" evidence="7">
    <location>
        <begin position="119"/>
        <end position="211"/>
    </location>
</feature>
<dbReference type="InterPro" id="IPR036388">
    <property type="entry name" value="WH-like_DNA-bd_sf"/>
</dbReference>
<dbReference type="PROSITE" id="PS51755">
    <property type="entry name" value="OMPR_PHOB"/>
    <property type="match status" value="1"/>
</dbReference>
<dbReference type="SMART" id="SM00862">
    <property type="entry name" value="Trans_reg_C"/>
    <property type="match status" value="1"/>
</dbReference>
<evidence type="ECO:0000256" key="5">
    <source>
        <dbReference type="ARBA" id="ARBA00023163"/>
    </source>
</evidence>
<dbReference type="PANTHER" id="PTHR48111">
    <property type="entry name" value="REGULATOR OF RPOS"/>
    <property type="match status" value="1"/>
</dbReference>
<dbReference type="Pfam" id="PF00072">
    <property type="entry name" value="Response_reg"/>
    <property type="match status" value="1"/>
</dbReference>
<evidence type="ECO:0000313" key="11">
    <source>
        <dbReference type="Proteomes" id="UP000242881"/>
    </source>
</evidence>
<evidence type="ECO:0000256" key="4">
    <source>
        <dbReference type="ARBA" id="ARBA00023125"/>
    </source>
</evidence>
<dbReference type="CDD" id="cd17574">
    <property type="entry name" value="REC_OmpR"/>
    <property type="match status" value="1"/>
</dbReference>